<gene>
    <name evidence="1" type="ORF">SDJN03_03847</name>
</gene>
<protein>
    <submittedName>
        <fullName evidence="1">Cysteine proteinase inhibitor 6</fullName>
    </submittedName>
</protein>
<evidence type="ECO:0000313" key="1">
    <source>
        <dbReference type="EMBL" id="KAG6603238.1"/>
    </source>
</evidence>
<comment type="caution">
    <text evidence="1">The sequence shown here is derived from an EMBL/GenBank/DDBJ whole genome shotgun (WGS) entry which is preliminary data.</text>
</comment>
<dbReference type="Proteomes" id="UP000685013">
    <property type="component" value="Chromosome 3"/>
</dbReference>
<evidence type="ECO:0000313" key="2">
    <source>
        <dbReference type="Proteomes" id="UP000685013"/>
    </source>
</evidence>
<dbReference type="AlphaFoldDB" id="A0AAV6NUA0"/>
<reference evidence="1 2" key="1">
    <citation type="journal article" date="2021" name="Hortic Res">
        <title>The domestication of Cucurbita argyrosperma as revealed by the genome of its wild relative.</title>
        <authorList>
            <person name="Barrera-Redondo J."/>
            <person name="Sanchez-de la Vega G."/>
            <person name="Aguirre-Liguori J.A."/>
            <person name="Castellanos-Morales G."/>
            <person name="Gutierrez-Guerrero Y.T."/>
            <person name="Aguirre-Dugua X."/>
            <person name="Aguirre-Planter E."/>
            <person name="Tenaillon M.I."/>
            <person name="Lira-Saade R."/>
            <person name="Eguiarte L.E."/>
        </authorList>
    </citation>
    <scope>NUCLEOTIDE SEQUENCE [LARGE SCALE GENOMIC DNA]</scope>
    <source>
        <strain evidence="1">JBR-2021</strain>
    </source>
</reference>
<organism evidence="1 2">
    <name type="scientific">Cucurbita argyrosperma subsp. sororia</name>
    <dbReference type="NCBI Taxonomy" id="37648"/>
    <lineage>
        <taxon>Eukaryota</taxon>
        <taxon>Viridiplantae</taxon>
        <taxon>Streptophyta</taxon>
        <taxon>Embryophyta</taxon>
        <taxon>Tracheophyta</taxon>
        <taxon>Spermatophyta</taxon>
        <taxon>Magnoliopsida</taxon>
        <taxon>eudicotyledons</taxon>
        <taxon>Gunneridae</taxon>
        <taxon>Pentapetalae</taxon>
        <taxon>rosids</taxon>
        <taxon>fabids</taxon>
        <taxon>Cucurbitales</taxon>
        <taxon>Cucurbitaceae</taxon>
        <taxon>Cucurbiteae</taxon>
        <taxon>Cucurbita</taxon>
    </lineage>
</organism>
<dbReference type="EMBL" id="JAGKQH010000003">
    <property type="protein sequence ID" value="KAG6603238.1"/>
    <property type="molecule type" value="Genomic_DNA"/>
</dbReference>
<dbReference type="PANTHER" id="PTHR47364:SF2">
    <property type="entry name" value="CYSTEINE PROTEINASE INHIBITOR 5"/>
    <property type="match status" value="1"/>
</dbReference>
<name>A0AAV6NUA0_9ROSI</name>
<sequence length="123" mass="13914">MSSVQDDVGLQACKPHDWKSIEDIKDPYVQEIGRFAMTKFIHHQTGKTWTFIRVVNGETLAVEEGMLYRVVIEVKTDIVVQSYLGSIELYVAKVLDHKQPRKSWELLAFESSALLALPPGLAI</sequence>
<feature type="non-terminal residue" evidence="1">
    <location>
        <position position="1"/>
    </location>
</feature>
<keyword evidence="2" id="KW-1185">Reference proteome</keyword>
<proteinExistence type="predicted"/>
<dbReference type="PANTHER" id="PTHR47364">
    <property type="entry name" value="CYSTEINE PROTEINASE INHIBITOR 5"/>
    <property type="match status" value="1"/>
</dbReference>
<accession>A0AAV6NUA0</accession>